<feature type="transmembrane region" description="Helical" evidence="1">
    <location>
        <begin position="75"/>
        <end position="98"/>
    </location>
</feature>
<dbReference type="STRING" id="587909.SAMN05421810_111167"/>
<keyword evidence="1" id="KW-1133">Transmembrane helix</keyword>
<evidence type="ECO:0000256" key="1">
    <source>
        <dbReference type="SAM" id="Phobius"/>
    </source>
</evidence>
<accession>A0A1I6A820</accession>
<evidence type="ECO:0008006" key="4">
    <source>
        <dbReference type="Google" id="ProtNLM"/>
    </source>
</evidence>
<feature type="transmembrane region" description="Helical" evidence="1">
    <location>
        <begin position="132"/>
        <end position="152"/>
    </location>
</feature>
<evidence type="ECO:0000313" key="2">
    <source>
        <dbReference type="EMBL" id="SFQ64876.1"/>
    </source>
</evidence>
<dbReference type="AlphaFoldDB" id="A0A1I6A820"/>
<sequence>MVLGLLVATVLTTSGVSAGVLVGTVLGGMPLLRTLPLERYVHAHGFFATRYDPFMPICLVVTAVGDVVLAVVAPVLAAAVLFGAGAVGAAAVSVISLLRNAPVNRRMAAMDPENLPADFVDPRDDWCRWNTVRTACGVAALLLTAAGAAVLVGTS</sequence>
<gene>
    <name evidence="2" type="ORF">SAMN05421810_111167</name>
</gene>
<organism evidence="2 3">
    <name type="scientific">Amycolatopsis arida</name>
    <dbReference type="NCBI Taxonomy" id="587909"/>
    <lineage>
        <taxon>Bacteria</taxon>
        <taxon>Bacillati</taxon>
        <taxon>Actinomycetota</taxon>
        <taxon>Actinomycetes</taxon>
        <taxon>Pseudonocardiales</taxon>
        <taxon>Pseudonocardiaceae</taxon>
        <taxon>Amycolatopsis</taxon>
    </lineage>
</organism>
<dbReference type="InterPro" id="IPR013901">
    <property type="entry name" value="Anthrone_oxy"/>
</dbReference>
<reference evidence="3" key="1">
    <citation type="submission" date="2016-10" db="EMBL/GenBank/DDBJ databases">
        <authorList>
            <person name="Varghese N."/>
            <person name="Submissions S."/>
        </authorList>
    </citation>
    <scope>NUCLEOTIDE SEQUENCE [LARGE SCALE GENOMIC DNA]</scope>
    <source>
        <strain evidence="3">CGMCC 4.5579</strain>
    </source>
</reference>
<evidence type="ECO:0000313" key="3">
    <source>
        <dbReference type="Proteomes" id="UP000198727"/>
    </source>
</evidence>
<keyword evidence="3" id="KW-1185">Reference proteome</keyword>
<dbReference type="EMBL" id="FOWW01000011">
    <property type="protein sequence ID" value="SFQ64876.1"/>
    <property type="molecule type" value="Genomic_DNA"/>
</dbReference>
<proteinExistence type="predicted"/>
<dbReference type="Proteomes" id="UP000198727">
    <property type="component" value="Unassembled WGS sequence"/>
</dbReference>
<name>A0A1I6A820_9PSEU</name>
<keyword evidence="1" id="KW-0472">Membrane</keyword>
<keyword evidence="1" id="KW-0812">Transmembrane</keyword>
<dbReference type="Pfam" id="PF08592">
    <property type="entry name" value="Anthrone_oxy"/>
    <property type="match status" value="1"/>
</dbReference>
<protein>
    <recommendedName>
        <fullName evidence="4">DUF1772 domain-containing protein</fullName>
    </recommendedName>
</protein>